<dbReference type="Pfam" id="PF00378">
    <property type="entry name" value="ECH_1"/>
    <property type="match status" value="1"/>
</dbReference>
<dbReference type="CDD" id="cd06558">
    <property type="entry name" value="crotonase-like"/>
    <property type="match status" value="1"/>
</dbReference>
<dbReference type="SUPFAM" id="SSF52096">
    <property type="entry name" value="ClpP/crotonase"/>
    <property type="match status" value="1"/>
</dbReference>
<evidence type="ECO:0000313" key="3">
    <source>
        <dbReference type="Proteomes" id="UP000285523"/>
    </source>
</evidence>
<sequence>MAWVKSETRGAVAVLTLDNPEQYNAMRPGLLADLNAALDAALADASVRALLLTGAGKGFCAGAQLGGETFDAGANVAPWMRAELSPLLEKMRGANKPIVVAVNGPAAGAGVGLALAGDIVLAARSAKFVLSFVKLGAALDAGTSLFLQRSIGVARARALALLGRPLSAEQAAEWGLIFQTVDDAALMTEAMAIAEQLASGPPISIGLIKAQIERAWDASLADTLDDEAERQGQAFVTADLREGAAAFVEKRAARFTGR</sequence>
<dbReference type="GO" id="GO:0003824">
    <property type="term" value="F:catalytic activity"/>
    <property type="evidence" value="ECO:0007669"/>
    <property type="project" value="UniProtKB-ARBA"/>
</dbReference>
<comment type="caution">
    <text evidence="2">The sequence shown here is derived from an EMBL/GenBank/DDBJ whole genome shotgun (WGS) entry which is preliminary data.</text>
</comment>
<name>A0A418VNU0_RHOPL</name>
<dbReference type="InterPro" id="IPR001753">
    <property type="entry name" value="Enoyl-CoA_hydra/iso"/>
</dbReference>
<proteinExistence type="inferred from homology"/>
<dbReference type="InterPro" id="IPR014748">
    <property type="entry name" value="Enoyl-CoA_hydra_C"/>
</dbReference>
<dbReference type="PANTHER" id="PTHR43459:SF1">
    <property type="entry name" value="EG:BACN32G11.4 PROTEIN"/>
    <property type="match status" value="1"/>
</dbReference>
<gene>
    <name evidence="2" type="ORF">D4Q52_02785</name>
</gene>
<evidence type="ECO:0000313" key="2">
    <source>
        <dbReference type="EMBL" id="RJF77844.1"/>
    </source>
</evidence>
<reference evidence="2 3" key="1">
    <citation type="submission" date="2018-09" db="EMBL/GenBank/DDBJ databases">
        <title>Draft genome sequence of Rhodopseudomonas palustris 2.1.18.</title>
        <authorList>
            <person name="Robertson S.L."/>
            <person name="Meyer T.E."/>
            <person name="Kyndt J.A."/>
        </authorList>
    </citation>
    <scope>NUCLEOTIDE SEQUENCE [LARGE SCALE GENOMIC DNA]</scope>
    <source>
        <strain evidence="2 3">2.1.18</strain>
    </source>
</reference>
<dbReference type="EMBL" id="QYYD01000002">
    <property type="protein sequence ID" value="RJF77844.1"/>
    <property type="molecule type" value="Genomic_DNA"/>
</dbReference>
<protein>
    <submittedName>
        <fullName evidence="2">Enoyl-CoA hydratase</fullName>
    </submittedName>
</protein>
<dbReference type="PANTHER" id="PTHR43459">
    <property type="entry name" value="ENOYL-COA HYDRATASE"/>
    <property type="match status" value="1"/>
</dbReference>
<dbReference type="Gene3D" id="1.10.12.10">
    <property type="entry name" value="Lyase 2-enoyl-coa Hydratase, Chain A, domain 2"/>
    <property type="match status" value="1"/>
</dbReference>
<evidence type="ECO:0000256" key="1">
    <source>
        <dbReference type="ARBA" id="ARBA00005254"/>
    </source>
</evidence>
<dbReference type="Gene3D" id="3.90.226.10">
    <property type="entry name" value="2-enoyl-CoA Hydratase, Chain A, domain 1"/>
    <property type="match status" value="1"/>
</dbReference>
<dbReference type="InterPro" id="IPR029045">
    <property type="entry name" value="ClpP/crotonase-like_dom_sf"/>
</dbReference>
<dbReference type="OrthoDB" id="9781757at2"/>
<dbReference type="RefSeq" id="WP_119855012.1">
    <property type="nucleotide sequence ID" value="NZ_QYYD01000002.1"/>
</dbReference>
<comment type="similarity">
    <text evidence="1">Belongs to the enoyl-CoA hydratase/isomerase family.</text>
</comment>
<dbReference type="Proteomes" id="UP000285523">
    <property type="component" value="Unassembled WGS sequence"/>
</dbReference>
<dbReference type="AlphaFoldDB" id="A0A418VNU0"/>
<organism evidence="2 3">
    <name type="scientific">Rhodopseudomonas palustris</name>
    <dbReference type="NCBI Taxonomy" id="1076"/>
    <lineage>
        <taxon>Bacteria</taxon>
        <taxon>Pseudomonadati</taxon>
        <taxon>Pseudomonadota</taxon>
        <taxon>Alphaproteobacteria</taxon>
        <taxon>Hyphomicrobiales</taxon>
        <taxon>Nitrobacteraceae</taxon>
        <taxon>Rhodopseudomonas</taxon>
    </lineage>
</organism>
<accession>A0A418VNU0</accession>